<accession>A0A7M4D3I5</accession>
<dbReference type="Proteomes" id="UP000285951">
    <property type="component" value="Unassembled WGS sequence"/>
</dbReference>
<evidence type="ECO:0000313" key="4">
    <source>
        <dbReference type="Proteomes" id="UP000462449"/>
    </source>
</evidence>
<dbReference type="EMBL" id="QTZN02000008">
    <property type="protein sequence ID" value="MVB06419.1"/>
    <property type="molecule type" value="Genomic_DNA"/>
</dbReference>
<organism evidence="1 4">
    <name type="scientific">Labilibaculum euxinus</name>
    <dbReference type="NCBI Taxonomy" id="2686357"/>
    <lineage>
        <taxon>Bacteria</taxon>
        <taxon>Pseudomonadati</taxon>
        <taxon>Bacteroidota</taxon>
        <taxon>Bacteroidia</taxon>
        <taxon>Marinilabiliales</taxon>
        <taxon>Marinifilaceae</taxon>
        <taxon>Labilibaculum</taxon>
    </lineage>
</organism>
<dbReference type="OrthoDB" id="1117239at2"/>
<sequence>MSKLKMILLMGFVCVFGIKLQAQYIIEQIEYEIPINYELVPADKEFDDIADEARFFLQLPESKLRDAAQKEYGDIEIIKSTIYIDGDNFAVESLSKEDGRTTVILNHNKGLIYYVLWSQKKIYEMSAEDMAEIQKDADAVMQKMMANLPPEMKEQSQPAKQITATGRRMVKYGQRCSEYLLEDEQELLVIWASDDSMGLAKKAKSMSEKLAEIFPSMDEDEQDEWDLAAGKIPVEVRTFRLDAMDGAQMEIQAITRINQVNPPVEKFILPAEAVGFERSSFKDMMTQMQQMMQGMEED</sequence>
<evidence type="ECO:0000313" key="1">
    <source>
        <dbReference type="EMBL" id="MUP37214.1"/>
    </source>
</evidence>
<dbReference type="AlphaFoldDB" id="A0A7M4D3I5"/>
<evidence type="ECO:0008006" key="5">
    <source>
        <dbReference type="Google" id="ProtNLM"/>
    </source>
</evidence>
<reference evidence="1 4" key="2">
    <citation type="submission" date="2019-12" db="EMBL/GenBank/DDBJ databases">
        <title>Draft genome sequence of Labilibaculum sp. strain 44 isolated from deep waters of Black Sea.</title>
        <authorList>
            <person name="Yadav S."/>
            <person name="Villanueva L."/>
        </authorList>
    </citation>
    <scope>NUCLEOTIDE SEQUENCE [LARGE SCALE GENOMIC DNA]</scope>
    <source>
        <strain evidence="1 4">44</strain>
    </source>
</reference>
<evidence type="ECO:0000313" key="3">
    <source>
        <dbReference type="Proteomes" id="UP000285951"/>
    </source>
</evidence>
<protein>
    <recommendedName>
        <fullName evidence="5">DUF4412 domain-containing protein</fullName>
    </recommendedName>
</protein>
<keyword evidence="3" id="KW-1185">Reference proteome</keyword>
<evidence type="ECO:0000313" key="2">
    <source>
        <dbReference type="EMBL" id="MVB06419.1"/>
    </source>
</evidence>
<dbReference type="EMBL" id="WOTW01000008">
    <property type="protein sequence ID" value="MUP37214.1"/>
    <property type="molecule type" value="Genomic_DNA"/>
</dbReference>
<name>A0A7M4D3I5_9BACT</name>
<comment type="caution">
    <text evidence="1">The sequence shown here is derived from an EMBL/GenBank/DDBJ whole genome shotgun (WGS) entry which is preliminary data.</text>
</comment>
<dbReference type="Proteomes" id="UP000462449">
    <property type="component" value="Unassembled WGS sequence"/>
</dbReference>
<dbReference type="RefSeq" id="WP_156195030.1">
    <property type="nucleotide sequence ID" value="NZ_QTZN02000008.1"/>
</dbReference>
<proteinExistence type="predicted"/>
<gene>
    <name evidence="2" type="ORF">DWB62_005255</name>
    <name evidence="1" type="ORF">GNY23_05255</name>
</gene>
<reference evidence="2 3" key="1">
    <citation type="submission" date="2019-11" db="EMBL/GenBank/DDBJ databases">
        <title>Draft genome sequence of Labilibaculum sp. strain SYP isolated from Black Sea.</title>
        <authorList>
            <person name="Yadav S."/>
            <person name="Villanueva L."/>
        </authorList>
    </citation>
    <scope>NUCLEOTIDE SEQUENCE [LARGE SCALE GENOMIC DNA]</scope>
    <source>
        <strain evidence="2 3">44</strain>
    </source>
</reference>